<proteinExistence type="predicted"/>
<dbReference type="GO" id="GO:0005975">
    <property type="term" value="P:carbohydrate metabolic process"/>
    <property type="evidence" value="ECO:0007669"/>
    <property type="project" value="InterPro"/>
</dbReference>
<accession>A0A4V4HIF6</accession>
<feature type="compositionally biased region" description="Low complexity" evidence="1">
    <location>
        <begin position="432"/>
        <end position="441"/>
    </location>
</feature>
<dbReference type="AlphaFoldDB" id="A0A4V4HIF6"/>
<evidence type="ECO:0008006" key="5">
    <source>
        <dbReference type="Google" id="ProtNLM"/>
    </source>
</evidence>
<dbReference type="Pfam" id="PF03663">
    <property type="entry name" value="Glyco_hydro_76"/>
    <property type="match status" value="1"/>
</dbReference>
<dbReference type="Proteomes" id="UP000297245">
    <property type="component" value="Unassembled WGS sequence"/>
</dbReference>
<keyword evidence="2" id="KW-1133">Transmembrane helix</keyword>
<keyword evidence="4" id="KW-1185">Reference proteome</keyword>
<name>A0A4V4HIF6_DENBC</name>
<feature type="region of interest" description="Disordered" evidence="1">
    <location>
        <begin position="416"/>
        <end position="448"/>
    </location>
</feature>
<evidence type="ECO:0000256" key="1">
    <source>
        <dbReference type="SAM" id="MobiDB-lite"/>
    </source>
</evidence>
<dbReference type="SUPFAM" id="SSF48208">
    <property type="entry name" value="Six-hairpin glycosidases"/>
    <property type="match status" value="1"/>
</dbReference>
<evidence type="ECO:0000313" key="4">
    <source>
        <dbReference type="Proteomes" id="UP000297245"/>
    </source>
</evidence>
<feature type="transmembrane region" description="Helical" evidence="2">
    <location>
        <begin position="335"/>
        <end position="357"/>
    </location>
</feature>
<dbReference type="InterPro" id="IPR005198">
    <property type="entry name" value="Glyco_hydro_76"/>
</dbReference>
<dbReference type="PANTHER" id="PTHR47791">
    <property type="entry name" value="MEIOTICALLY UP-REGULATED GENE 191 PROTEIN"/>
    <property type="match status" value="1"/>
</dbReference>
<evidence type="ECO:0000313" key="3">
    <source>
        <dbReference type="EMBL" id="THV06336.1"/>
    </source>
</evidence>
<dbReference type="Gene3D" id="1.50.10.20">
    <property type="match status" value="1"/>
</dbReference>
<keyword evidence="2" id="KW-0812">Transmembrane</keyword>
<dbReference type="EMBL" id="ML179043">
    <property type="protein sequence ID" value="THV06336.1"/>
    <property type="molecule type" value="Genomic_DNA"/>
</dbReference>
<dbReference type="PANTHER" id="PTHR47791:SF3">
    <property type="entry name" value="MEIOTICALLY UP-REGULATED GENE 191 PROTEIN"/>
    <property type="match status" value="1"/>
</dbReference>
<dbReference type="InterPro" id="IPR053169">
    <property type="entry name" value="MUG_Protein"/>
</dbReference>
<feature type="compositionally biased region" description="Polar residues" evidence="1">
    <location>
        <begin position="317"/>
        <end position="328"/>
    </location>
</feature>
<dbReference type="OrthoDB" id="3068171at2759"/>
<dbReference type="InterPro" id="IPR008928">
    <property type="entry name" value="6-hairpin_glycosidase_sf"/>
</dbReference>
<reference evidence="3 4" key="1">
    <citation type="journal article" date="2019" name="Nat. Ecol. Evol.">
        <title>Megaphylogeny resolves global patterns of mushroom evolution.</title>
        <authorList>
            <person name="Varga T."/>
            <person name="Krizsan K."/>
            <person name="Foldi C."/>
            <person name="Dima B."/>
            <person name="Sanchez-Garcia M."/>
            <person name="Sanchez-Ramirez S."/>
            <person name="Szollosi G.J."/>
            <person name="Szarkandi J.G."/>
            <person name="Papp V."/>
            <person name="Albert L."/>
            <person name="Andreopoulos W."/>
            <person name="Angelini C."/>
            <person name="Antonin V."/>
            <person name="Barry K.W."/>
            <person name="Bougher N.L."/>
            <person name="Buchanan P."/>
            <person name="Buyck B."/>
            <person name="Bense V."/>
            <person name="Catcheside P."/>
            <person name="Chovatia M."/>
            <person name="Cooper J."/>
            <person name="Damon W."/>
            <person name="Desjardin D."/>
            <person name="Finy P."/>
            <person name="Geml J."/>
            <person name="Haridas S."/>
            <person name="Hughes K."/>
            <person name="Justo A."/>
            <person name="Karasinski D."/>
            <person name="Kautmanova I."/>
            <person name="Kiss B."/>
            <person name="Kocsube S."/>
            <person name="Kotiranta H."/>
            <person name="LaButti K.M."/>
            <person name="Lechner B.E."/>
            <person name="Liimatainen K."/>
            <person name="Lipzen A."/>
            <person name="Lukacs Z."/>
            <person name="Mihaltcheva S."/>
            <person name="Morgado L.N."/>
            <person name="Niskanen T."/>
            <person name="Noordeloos M.E."/>
            <person name="Ohm R.A."/>
            <person name="Ortiz-Santana B."/>
            <person name="Ovrebo C."/>
            <person name="Racz N."/>
            <person name="Riley R."/>
            <person name="Savchenko A."/>
            <person name="Shiryaev A."/>
            <person name="Soop K."/>
            <person name="Spirin V."/>
            <person name="Szebenyi C."/>
            <person name="Tomsovsky M."/>
            <person name="Tulloss R.E."/>
            <person name="Uehling J."/>
            <person name="Grigoriev I.V."/>
            <person name="Vagvolgyi C."/>
            <person name="Papp T."/>
            <person name="Martin F.M."/>
            <person name="Miettinen O."/>
            <person name="Hibbett D.S."/>
            <person name="Nagy L.G."/>
        </authorList>
    </citation>
    <scope>NUCLEOTIDE SEQUENCE [LARGE SCALE GENOMIC DNA]</scope>
    <source>
        <strain evidence="3 4">CBS 962.96</strain>
    </source>
</reference>
<protein>
    <recommendedName>
        <fullName evidence="5">Glycoside hydrolase family 76 protein</fullName>
    </recommendedName>
</protein>
<organism evidence="3 4">
    <name type="scientific">Dendrothele bispora (strain CBS 962.96)</name>
    <dbReference type="NCBI Taxonomy" id="1314807"/>
    <lineage>
        <taxon>Eukaryota</taxon>
        <taxon>Fungi</taxon>
        <taxon>Dikarya</taxon>
        <taxon>Basidiomycota</taxon>
        <taxon>Agaricomycotina</taxon>
        <taxon>Agaricomycetes</taxon>
        <taxon>Agaricomycetidae</taxon>
        <taxon>Agaricales</taxon>
        <taxon>Agaricales incertae sedis</taxon>
        <taxon>Dendrothele</taxon>
    </lineage>
</organism>
<feature type="region of interest" description="Disordered" evidence="1">
    <location>
        <begin position="303"/>
        <end position="328"/>
    </location>
</feature>
<sequence length="479" mass="52181">MARFDQVTNQTVYKDEVEHAFVNVGGENPTFSFQTTYGYAAIHAYQTYNEINYLTFAEKSWLTASGYAIQLPGQITVSGKNSTFGTECNGTSMVGGVFKTATENDLYIGSISTGYFIVLSSLLANVTSNQTYLEAALQSADFIQNHLTNSNNLVIDGIFADTCGPGPNNQGADISSPNSGIAIEGLSILTSMTQNDTIQNWMEQTVSSAVLDSSWNNGNGIITENTHFNLITGYVAAFQHTTDNSLRQFAKGYLSIQYNAVLSNAAINGSNSYGDFWTKSQQTSSDSGRISALTILVNSMALNRTDDTTNTEPPPSTYTNNGDPSPPSKKNITGIIVGSITGSLGSILGVVAIFIYFRKRHRKDQKHSLHTPAIPTSQYLYDDSSRANTTSFQEGRSSTNFGYRSTETHWNLQQSLQDPSPVQQVPPPNPSSVPNQHPVPQGRMQGTRALSTEQLVRMLVERMQREGQDGDLPPAYCSH</sequence>
<keyword evidence="2" id="KW-0472">Membrane</keyword>
<evidence type="ECO:0000256" key="2">
    <source>
        <dbReference type="SAM" id="Phobius"/>
    </source>
</evidence>
<gene>
    <name evidence="3" type="ORF">K435DRAFT_849131</name>
</gene>